<dbReference type="Pfam" id="PF13456">
    <property type="entry name" value="RVT_3"/>
    <property type="match status" value="1"/>
</dbReference>
<dbReference type="Gene3D" id="3.30.420.10">
    <property type="entry name" value="Ribonuclease H-like superfamily/Ribonuclease H"/>
    <property type="match status" value="1"/>
</dbReference>
<evidence type="ECO:0000313" key="2">
    <source>
        <dbReference type="EMBL" id="MBU9721494.1"/>
    </source>
</evidence>
<dbReference type="SUPFAM" id="SSF53098">
    <property type="entry name" value="Ribonuclease H-like"/>
    <property type="match status" value="1"/>
</dbReference>
<dbReference type="InterPro" id="IPR002156">
    <property type="entry name" value="RNaseH_domain"/>
</dbReference>
<dbReference type="InterPro" id="IPR012337">
    <property type="entry name" value="RNaseH-like_sf"/>
</dbReference>
<dbReference type="EMBL" id="JAHQCR010000034">
    <property type="protein sequence ID" value="MBU9721494.1"/>
    <property type="molecule type" value="Genomic_DNA"/>
</dbReference>
<dbReference type="InterPro" id="IPR036397">
    <property type="entry name" value="RNaseH_sf"/>
</dbReference>
<dbReference type="CDD" id="cd09279">
    <property type="entry name" value="RNase_HI_like"/>
    <property type="match status" value="1"/>
</dbReference>
<proteinExistence type="predicted"/>
<gene>
    <name evidence="2" type="ORF">KS407_08555</name>
</gene>
<evidence type="ECO:0000313" key="3">
    <source>
        <dbReference type="Proteomes" id="UP000790580"/>
    </source>
</evidence>
<keyword evidence="3" id="KW-1185">Reference proteome</keyword>
<dbReference type="Proteomes" id="UP000790580">
    <property type="component" value="Unassembled WGS sequence"/>
</dbReference>
<dbReference type="RefSeq" id="WP_088075362.1">
    <property type="nucleotide sequence ID" value="NZ_JAHQCR010000034.1"/>
</dbReference>
<dbReference type="PANTHER" id="PTHR46387:SF2">
    <property type="entry name" value="RIBONUCLEASE HI"/>
    <property type="match status" value="1"/>
</dbReference>
<dbReference type="PANTHER" id="PTHR46387">
    <property type="entry name" value="POLYNUCLEOTIDYL TRANSFERASE, RIBONUCLEASE H-LIKE SUPERFAMILY PROTEIN"/>
    <property type="match status" value="1"/>
</dbReference>
<accession>A0ABS6JSE8</accession>
<dbReference type="NCBIfam" id="NF005822">
    <property type="entry name" value="PRK07708.1"/>
    <property type="match status" value="1"/>
</dbReference>
<reference evidence="2 3" key="1">
    <citation type="submission" date="2021-06" db="EMBL/GenBank/DDBJ databases">
        <title>Bacillus sp. RD4P76, an endophyte from a halophyte.</title>
        <authorList>
            <person name="Sun J.-Q."/>
        </authorList>
    </citation>
    <scope>NUCLEOTIDE SEQUENCE [LARGE SCALE GENOMIC DNA]</scope>
    <source>
        <strain evidence="2 3">JCM 17098</strain>
    </source>
</reference>
<feature type="domain" description="RNase H type-1" evidence="1">
    <location>
        <begin position="70"/>
        <end position="207"/>
    </location>
</feature>
<sequence>MKVWIEFTYKTPKGLESKFSSDVLSAELALSIANDIQKTGRLKNIHFVDTKETTWSMKELNKLLSAVETEPHNITMYFDGGFDNETFESGLGCAIYYEKNGKALRLRINQKTNNLDNNNEAEYAALYFGLIQLENLGVHHLPVQFIGDSQVVINQLLGEWPCMEEVLNKWADRVEDKMKQLGISPEYELVSRKKNQEADQLASQALNNIEIESTIELEQKN</sequence>
<evidence type="ECO:0000259" key="1">
    <source>
        <dbReference type="PROSITE" id="PS50879"/>
    </source>
</evidence>
<dbReference type="PROSITE" id="PS50879">
    <property type="entry name" value="RNASE_H_1"/>
    <property type="match status" value="1"/>
</dbReference>
<protein>
    <submittedName>
        <fullName evidence="2">Ribonuclease H family protein</fullName>
    </submittedName>
</protein>
<comment type="caution">
    <text evidence="2">The sequence shown here is derived from an EMBL/GenBank/DDBJ whole genome shotgun (WGS) entry which is preliminary data.</text>
</comment>
<organism evidence="2 3">
    <name type="scientific">Evansella alkalicola</name>
    <dbReference type="NCBI Taxonomy" id="745819"/>
    <lineage>
        <taxon>Bacteria</taxon>
        <taxon>Bacillati</taxon>
        <taxon>Bacillota</taxon>
        <taxon>Bacilli</taxon>
        <taxon>Bacillales</taxon>
        <taxon>Bacillaceae</taxon>
        <taxon>Evansella</taxon>
    </lineage>
</organism>
<name>A0ABS6JSE8_9BACI</name>